<gene>
    <name evidence="2" type="ORF">CU041_14255</name>
</gene>
<evidence type="ECO:0000256" key="1">
    <source>
        <dbReference type="SAM" id="SignalP"/>
    </source>
</evidence>
<organism evidence="2 3">
    <name type="scientific">Thalassospira povalilytica</name>
    <dbReference type="NCBI Taxonomy" id="732237"/>
    <lineage>
        <taxon>Bacteria</taxon>
        <taxon>Pseudomonadati</taxon>
        <taxon>Pseudomonadota</taxon>
        <taxon>Alphaproteobacteria</taxon>
        <taxon>Rhodospirillales</taxon>
        <taxon>Thalassospiraceae</taxon>
        <taxon>Thalassospira</taxon>
    </lineage>
</organism>
<accession>A0ABX4R6X4</accession>
<protein>
    <submittedName>
        <fullName evidence="2">Uncharacterized protein</fullName>
    </submittedName>
</protein>
<proteinExistence type="predicted"/>
<dbReference type="RefSeq" id="WP_101247427.1">
    <property type="nucleotide sequence ID" value="NZ_PGTS01000005.1"/>
</dbReference>
<feature type="chain" id="PRO_5045618920" evidence="1">
    <location>
        <begin position="26"/>
        <end position="282"/>
    </location>
</feature>
<feature type="signal peptide" evidence="1">
    <location>
        <begin position="1"/>
        <end position="25"/>
    </location>
</feature>
<sequence>MKQALFKVVLVAIFVMHSFAFRVSAQDASKANNLTSAQLDEYIQAAGYIDRRKIEQARPLLTQLSKEGHLFAAELLALAEWASKNRGSRLPAPDTNLKLRIIDAWKDSELVPPTSAGNSTVFSALQGIPREYDAAVIDWISRNYQEQSPTITFENVRRLVSTDIEEALYWQAVSLMRIRYEVARCDDVSLSDLPLLWRGYISGALRKLGLENKEKFQTLYSSGLKRVLENWDEVVPFDMKVWQGCRGNESFVRTGRVPEKEWRAANLELREKFKGALAQLKN</sequence>
<reference evidence="2 3" key="1">
    <citation type="submission" date="2017-11" db="EMBL/GenBank/DDBJ databases">
        <title>Biodiversity and function of Thalassospira species in the particle-attached aromatic-hydrocarbon-degrading consortia from the surface seawater of the China South Sea.</title>
        <authorList>
            <person name="Dong C."/>
            <person name="Liu R."/>
            <person name="Shao Z."/>
        </authorList>
    </citation>
    <scope>NUCLEOTIDE SEQUENCE [LARGE SCALE GENOMIC DNA]</scope>
    <source>
        <strain evidence="2 3">139Z-12</strain>
    </source>
</reference>
<comment type="caution">
    <text evidence="2">The sequence shown here is derived from an EMBL/GenBank/DDBJ whole genome shotgun (WGS) entry which is preliminary data.</text>
</comment>
<keyword evidence="1" id="KW-0732">Signal</keyword>
<evidence type="ECO:0000313" key="2">
    <source>
        <dbReference type="EMBL" id="PKR48646.1"/>
    </source>
</evidence>
<keyword evidence="3" id="KW-1185">Reference proteome</keyword>
<dbReference type="Proteomes" id="UP000233365">
    <property type="component" value="Unassembled WGS sequence"/>
</dbReference>
<evidence type="ECO:0000313" key="3">
    <source>
        <dbReference type="Proteomes" id="UP000233365"/>
    </source>
</evidence>
<dbReference type="EMBL" id="PGTS01000005">
    <property type="protein sequence ID" value="PKR48646.1"/>
    <property type="molecule type" value="Genomic_DNA"/>
</dbReference>
<name>A0ABX4R6X4_9PROT</name>